<sequence length="381" mass="43472">MVSQIVWLGVRDVFTLIAKDVVGQGLDHGRRRPRGLLHNQCGVSGGTTAFSDVTEGKEKQKSASRMVLHRACYVNFRKFLRKTWSDCTKDFSRTCLAVPKATRKLNCYSHQTLQVWNVQSTKEDAPHRSTTTTVRLNSRQPPSTHTPFSSTDTHSPPSTEDTLPSTDIFHSTSIKTLIRTSIYTEPRDMVAALILRSGNQNGNFYGQRSNFNQSSQQKKPYSNNYRNNKSCRNSFNQKPPLPTQESKNEAMLDKVLQEQQSMTMDFNGKIDSIYTNVNTKFETLSTHVKKLEMQVIQTREAVQRQESLTRGVGDDVMKHHVNAIIDDDFWQVVKQEKLQEGDFEVEISMSFGGSHWCRSTPDFEHRSTDFNQNRSTVSPEH</sequence>
<evidence type="ECO:0000313" key="2">
    <source>
        <dbReference type="EMBL" id="KAF3566362.1"/>
    </source>
</evidence>
<feature type="compositionally biased region" description="Polar residues" evidence="1">
    <location>
        <begin position="128"/>
        <end position="166"/>
    </location>
</feature>
<comment type="caution">
    <text evidence="2">The sequence shown here is derived from an EMBL/GenBank/DDBJ whole genome shotgun (WGS) entry which is preliminary data.</text>
</comment>
<proteinExistence type="predicted"/>
<accession>A0ABQ7D2A6</accession>
<dbReference type="Proteomes" id="UP000266723">
    <property type="component" value="Unassembled WGS sequence"/>
</dbReference>
<dbReference type="EMBL" id="QGKV02000759">
    <property type="protein sequence ID" value="KAF3566362.1"/>
    <property type="molecule type" value="Genomic_DNA"/>
</dbReference>
<feature type="compositionally biased region" description="Polar residues" evidence="1">
    <location>
        <begin position="204"/>
        <end position="237"/>
    </location>
</feature>
<reference evidence="2 3" key="1">
    <citation type="journal article" date="2020" name="BMC Genomics">
        <title>Intraspecific diversification of the crop wild relative Brassica cretica Lam. using demographic model selection.</title>
        <authorList>
            <person name="Kioukis A."/>
            <person name="Michalopoulou V.A."/>
            <person name="Briers L."/>
            <person name="Pirintsos S."/>
            <person name="Studholme D.J."/>
            <person name="Pavlidis P."/>
            <person name="Sarris P.F."/>
        </authorList>
    </citation>
    <scope>NUCLEOTIDE SEQUENCE [LARGE SCALE GENOMIC DNA]</scope>
    <source>
        <strain evidence="3">cv. PFS-1207/04</strain>
    </source>
</reference>
<name>A0ABQ7D2A6_BRACR</name>
<evidence type="ECO:0000313" key="3">
    <source>
        <dbReference type="Proteomes" id="UP000266723"/>
    </source>
</evidence>
<gene>
    <name evidence="2" type="ORF">DY000_02014852</name>
</gene>
<evidence type="ECO:0000256" key="1">
    <source>
        <dbReference type="SAM" id="MobiDB-lite"/>
    </source>
</evidence>
<organism evidence="2 3">
    <name type="scientific">Brassica cretica</name>
    <name type="common">Mustard</name>
    <dbReference type="NCBI Taxonomy" id="69181"/>
    <lineage>
        <taxon>Eukaryota</taxon>
        <taxon>Viridiplantae</taxon>
        <taxon>Streptophyta</taxon>
        <taxon>Embryophyta</taxon>
        <taxon>Tracheophyta</taxon>
        <taxon>Spermatophyta</taxon>
        <taxon>Magnoliopsida</taxon>
        <taxon>eudicotyledons</taxon>
        <taxon>Gunneridae</taxon>
        <taxon>Pentapetalae</taxon>
        <taxon>rosids</taxon>
        <taxon>malvids</taxon>
        <taxon>Brassicales</taxon>
        <taxon>Brassicaceae</taxon>
        <taxon>Brassiceae</taxon>
        <taxon>Brassica</taxon>
    </lineage>
</organism>
<feature type="region of interest" description="Disordered" evidence="1">
    <location>
        <begin position="120"/>
        <end position="166"/>
    </location>
</feature>
<feature type="region of interest" description="Disordered" evidence="1">
    <location>
        <begin position="204"/>
        <end position="248"/>
    </location>
</feature>
<protein>
    <submittedName>
        <fullName evidence="2">Uncharacterized protein</fullName>
    </submittedName>
</protein>
<keyword evidence="3" id="KW-1185">Reference proteome</keyword>